<dbReference type="Proteomes" id="UP000736164">
    <property type="component" value="Unassembled WGS sequence"/>
</dbReference>
<dbReference type="GO" id="GO:0005789">
    <property type="term" value="C:endoplasmic reticulum membrane"/>
    <property type="evidence" value="ECO:0007669"/>
    <property type="project" value="UniProtKB-SubCell"/>
</dbReference>
<dbReference type="GO" id="GO:0006886">
    <property type="term" value="P:intracellular protein transport"/>
    <property type="evidence" value="ECO:0007669"/>
    <property type="project" value="InterPro"/>
</dbReference>
<evidence type="ECO:0000313" key="14">
    <source>
        <dbReference type="Proteomes" id="UP000736164"/>
    </source>
</evidence>
<dbReference type="GO" id="GO:0005829">
    <property type="term" value="C:cytosol"/>
    <property type="evidence" value="ECO:0007669"/>
    <property type="project" value="UniProtKB-SubCell"/>
</dbReference>
<evidence type="ECO:0000256" key="8">
    <source>
        <dbReference type="SAM" id="MobiDB-lite"/>
    </source>
</evidence>
<dbReference type="InterPro" id="IPR006900">
    <property type="entry name" value="Sec23/24_helical_dom"/>
</dbReference>
<gene>
    <name evidence="13" type="primary">Sec24c_1</name>
    <name evidence="13" type="ORF">GTO95_0014553</name>
</gene>
<dbReference type="PANTHER" id="PTHR13803">
    <property type="entry name" value="SEC24-RELATED PROTEIN"/>
    <property type="match status" value="1"/>
</dbReference>
<comment type="caution">
    <text evidence="13">The sequence shown here is derived from an EMBL/GenBank/DDBJ whole genome shotgun (WGS) entry which is preliminary data.</text>
</comment>
<evidence type="ECO:0000256" key="2">
    <source>
        <dbReference type="ARBA" id="ARBA00004397"/>
    </source>
</evidence>
<feature type="region of interest" description="Disordered" evidence="8">
    <location>
        <begin position="1"/>
        <end position="36"/>
    </location>
</feature>
<evidence type="ECO:0000256" key="3">
    <source>
        <dbReference type="ARBA" id="ARBA00004514"/>
    </source>
</evidence>
<dbReference type="SUPFAM" id="SSF82754">
    <property type="entry name" value="C-terminal, gelsolin-like domain of Sec23/24"/>
    <property type="match status" value="1"/>
</dbReference>
<comment type="subcellular location">
    <subcellularLocation>
        <location evidence="3">Cytoplasm</location>
        <location evidence="3">Cytosol</location>
    </subcellularLocation>
    <subcellularLocation>
        <location evidence="1">Cytoplasmic vesicle</location>
        <location evidence="1">COPII-coated vesicle membrane</location>
        <topology evidence="1">Peripheral membrane protein</topology>
        <orientation evidence="1">Cytoplasmic side</orientation>
    </subcellularLocation>
    <subcellularLocation>
        <location evidence="2">Endoplasmic reticulum membrane</location>
        <topology evidence="2">Peripheral membrane protein</topology>
        <orientation evidence="2">Cytoplasmic side</orientation>
    </subcellularLocation>
</comment>
<dbReference type="GO" id="GO:0000149">
    <property type="term" value="F:SNARE binding"/>
    <property type="evidence" value="ECO:0007669"/>
    <property type="project" value="TreeGrafter"/>
</dbReference>
<dbReference type="PANTHER" id="PTHR13803:SF29">
    <property type="entry name" value="PROTEIN TRANSPORT PROTEIN SEC24C"/>
    <property type="match status" value="1"/>
</dbReference>
<evidence type="ECO:0000259" key="9">
    <source>
        <dbReference type="Pfam" id="PF04810"/>
    </source>
</evidence>
<evidence type="ECO:0000256" key="4">
    <source>
        <dbReference type="ARBA" id="ARBA00008334"/>
    </source>
</evidence>
<dbReference type="Gene3D" id="2.30.30.380">
    <property type="entry name" value="Zn-finger domain of Sec23/24"/>
    <property type="match status" value="1"/>
</dbReference>
<dbReference type="Gene3D" id="3.40.20.10">
    <property type="entry name" value="Severin"/>
    <property type="match status" value="1"/>
</dbReference>
<evidence type="ECO:0000259" key="11">
    <source>
        <dbReference type="Pfam" id="PF04815"/>
    </source>
</evidence>
<feature type="non-terminal residue" evidence="13">
    <location>
        <position position="1"/>
    </location>
</feature>
<keyword evidence="14" id="KW-1185">Reference proteome</keyword>
<dbReference type="InterPro" id="IPR036174">
    <property type="entry name" value="Znf_Sec23_Sec24_sf"/>
</dbReference>
<dbReference type="InterPro" id="IPR012990">
    <property type="entry name" value="Beta-sandwich_Sec23_24"/>
</dbReference>
<dbReference type="GO" id="GO:0070971">
    <property type="term" value="C:endoplasmic reticulum exit site"/>
    <property type="evidence" value="ECO:0007669"/>
    <property type="project" value="TreeGrafter"/>
</dbReference>
<dbReference type="Pfam" id="PF04815">
    <property type="entry name" value="Sec23_helical"/>
    <property type="match status" value="1"/>
</dbReference>
<dbReference type="SUPFAM" id="SSF53300">
    <property type="entry name" value="vWA-like"/>
    <property type="match status" value="1"/>
</dbReference>
<feature type="domain" description="Zinc finger Sec23/Sec24-type" evidence="9">
    <location>
        <begin position="333"/>
        <end position="367"/>
    </location>
</feature>
<evidence type="ECO:0000259" key="12">
    <source>
        <dbReference type="Pfam" id="PF08033"/>
    </source>
</evidence>
<keyword evidence="6" id="KW-0653">Protein transport</keyword>
<dbReference type="Gene3D" id="1.20.120.730">
    <property type="entry name" value="Sec23/Sec24 helical domain"/>
    <property type="match status" value="1"/>
</dbReference>
<dbReference type="EMBL" id="JAAWVO010054658">
    <property type="protein sequence ID" value="MBN3321347.1"/>
    <property type="molecule type" value="Genomic_DNA"/>
</dbReference>
<feature type="non-terminal residue" evidence="13">
    <location>
        <position position="1000"/>
    </location>
</feature>
<dbReference type="AlphaFoldDB" id="A0A8J7NX34"/>
<feature type="region of interest" description="Disordered" evidence="8">
    <location>
        <begin position="127"/>
        <end position="228"/>
    </location>
</feature>
<dbReference type="InterPro" id="IPR006895">
    <property type="entry name" value="Znf_Sec23_Sec24"/>
</dbReference>
<dbReference type="InterPro" id="IPR036180">
    <property type="entry name" value="Gelsolin-like_dom_sf"/>
</dbReference>
<dbReference type="InterPro" id="IPR036465">
    <property type="entry name" value="vWFA_dom_sf"/>
</dbReference>
<dbReference type="GO" id="GO:0008270">
    <property type="term" value="F:zinc ion binding"/>
    <property type="evidence" value="ECO:0007669"/>
    <property type="project" value="InterPro"/>
</dbReference>
<dbReference type="Pfam" id="PF08033">
    <property type="entry name" value="Sec23_BS"/>
    <property type="match status" value="1"/>
</dbReference>
<proteinExistence type="inferred from homology"/>
<dbReference type="SUPFAM" id="SSF82919">
    <property type="entry name" value="Zn-finger domain of Sec23/24"/>
    <property type="match status" value="1"/>
</dbReference>
<evidence type="ECO:0000256" key="7">
    <source>
        <dbReference type="ARBA" id="ARBA00023329"/>
    </source>
</evidence>
<feature type="domain" description="Sec23/Sec24 trunk" evidence="10">
    <location>
        <begin position="411"/>
        <end position="644"/>
    </location>
</feature>
<dbReference type="SUPFAM" id="SSF81811">
    <property type="entry name" value="Helical domain of Sec23/24"/>
    <property type="match status" value="1"/>
</dbReference>
<dbReference type="GO" id="GO:0030127">
    <property type="term" value="C:COPII vesicle coat"/>
    <property type="evidence" value="ECO:0007669"/>
    <property type="project" value="InterPro"/>
</dbReference>
<dbReference type="InterPro" id="IPR006896">
    <property type="entry name" value="Sec23/24_trunk_dom"/>
</dbReference>
<feature type="region of interest" description="Disordered" evidence="8">
    <location>
        <begin position="51"/>
        <end position="115"/>
    </location>
</feature>
<feature type="domain" description="Sec23/Sec24 helical" evidence="11">
    <location>
        <begin position="747"/>
        <end position="847"/>
    </location>
</feature>
<dbReference type="InterPro" id="IPR029006">
    <property type="entry name" value="ADF-H/Gelsolin-like_dom_sf"/>
</dbReference>
<dbReference type="Gene3D" id="3.40.50.410">
    <property type="entry name" value="von Willebrand factor, type A domain"/>
    <property type="match status" value="1"/>
</dbReference>
<reference evidence="13" key="1">
    <citation type="journal article" date="2021" name="Cell">
        <title>Tracing the genetic footprints of vertebrate landing in non-teleost ray-finned fishes.</title>
        <authorList>
            <person name="Bi X."/>
            <person name="Wang K."/>
            <person name="Yang L."/>
            <person name="Pan H."/>
            <person name="Jiang H."/>
            <person name="Wei Q."/>
            <person name="Fang M."/>
            <person name="Yu H."/>
            <person name="Zhu C."/>
            <person name="Cai Y."/>
            <person name="He Y."/>
            <person name="Gan X."/>
            <person name="Zeng H."/>
            <person name="Yu D."/>
            <person name="Zhu Y."/>
            <person name="Jiang H."/>
            <person name="Qiu Q."/>
            <person name="Yang H."/>
            <person name="Zhang Y.E."/>
            <person name="Wang W."/>
            <person name="Zhu M."/>
            <person name="He S."/>
            <person name="Zhang G."/>
        </authorList>
    </citation>
    <scope>NUCLEOTIDE SEQUENCE</scope>
    <source>
        <strain evidence="13">Allg_001</strain>
    </source>
</reference>
<evidence type="ECO:0000256" key="5">
    <source>
        <dbReference type="ARBA" id="ARBA00022448"/>
    </source>
</evidence>
<dbReference type="Pfam" id="PF04811">
    <property type="entry name" value="Sec23_trunk"/>
    <property type="match status" value="1"/>
</dbReference>
<protein>
    <submittedName>
        <fullName evidence="13">SC24C protein</fullName>
    </submittedName>
</protein>
<dbReference type="Gene3D" id="2.60.40.1670">
    <property type="entry name" value="beta-sandwich domain of Sec23/24"/>
    <property type="match status" value="1"/>
</dbReference>
<sequence>MTKYRGGSPRRRDVTESTAAPEPGRPCTSNDGGTVQRRCADKKTGYILKQDASDSCGGDAAIRTKRKTSTNRNTPQGTMHIPAANQSHVDSPTWPRPQGHSTWPAPVSRDRTPATYCPVGGLEKVSAPAGSGAPPRLVFTDCPASSTPPTFPTGPGLEGPQSWGNLPSTDLPPQLGLPAEPSLPNGMSDSCEPSPFPSCHAVTRPPPGGSSTEQAGRAQSPRAQSRYGLDPRLIPSAVKVIEDDRGEWAGQVFVSDTSGQLPPLSSTECTVEDRGNASPRFIRCTSYSFPCDGGAAQSCHLPLGAVVTPLARLGPGERPLPVVMRGAETGCVLSCGGCGSSMCPFMTWQDSGQRFHCPFCGHITEVPWQNYQPTDRGGRRVDSELHPELCRGSYEILEKHTQRECPGLLLAVDVSGQAVRGGQLALVCHQLRALLASLSRDYTSLGKSALRVGVVTYDRSLHLYNLSPALSRPHMLVVTETEDLELPVWEGLLVSLEDGRDAIDCVLEQIPRLFVDAEDTPVSQDLPLRSALKIFKAAGCPGKVLVFHTAPPSDGKVNCSSGPSGFFSSSKTKSPFQPPEPCGSLARECVAQGCSLHLFLFSQQAVGGTWAGHGPSLTGGRVYNYECFQGEADAERFGSDLRRCVEAETGYRAELRVSVSKGLRVSGCFGAFSPGPDPAVISLAAIDWHTALAVQFMHHSSLDEHRGVAMQMRLSYTSSQGERRTRVHSLGLRCSRHLVDTFRNSQAETLLSFYCKRAYCAVLDRPLQAVRDELVTELTEALACYRQHCSSTALTHGQLVLPQCLKALPVYVNSLRKSEVLLPGQGSSVPQRLQLRGQLVAMDPTHTAAYFYPELLPLPLCEQSVGDGAPAAAVRCSGSSLDSRGLYLAHSSLALLLWVGQHVPLSVLSHLFNASSFSQLPCGECCLPTLDNPLSLRVRAVIETLRSCTAFTLKLQVVKQGDHSEEALQHLLVEDKSPNGGASYPDFLYHVHINSLQLLA</sequence>
<organism evidence="13 14">
    <name type="scientific">Atractosteus spatula</name>
    <name type="common">Alligator gar</name>
    <name type="synonym">Lepisosteus spatula</name>
    <dbReference type="NCBI Taxonomy" id="7917"/>
    <lineage>
        <taxon>Eukaryota</taxon>
        <taxon>Metazoa</taxon>
        <taxon>Chordata</taxon>
        <taxon>Craniata</taxon>
        <taxon>Vertebrata</taxon>
        <taxon>Euteleostomi</taxon>
        <taxon>Actinopterygii</taxon>
        <taxon>Neopterygii</taxon>
        <taxon>Holostei</taxon>
        <taxon>Semionotiformes</taxon>
        <taxon>Lepisosteidae</taxon>
        <taxon>Atractosteus</taxon>
    </lineage>
</organism>
<evidence type="ECO:0000259" key="10">
    <source>
        <dbReference type="Pfam" id="PF04811"/>
    </source>
</evidence>
<dbReference type="SUPFAM" id="SSF81995">
    <property type="entry name" value="beta-sandwich domain of Sec23/24"/>
    <property type="match status" value="1"/>
</dbReference>
<dbReference type="InterPro" id="IPR036175">
    <property type="entry name" value="Sec23/24_helical_dom_sf"/>
</dbReference>
<keyword evidence="7" id="KW-0968">Cytoplasmic vesicle</keyword>
<dbReference type="GO" id="GO:0090110">
    <property type="term" value="P:COPII-coated vesicle cargo loading"/>
    <property type="evidence" value="ECO:0007669"/>
    <property type="project" value="TreeGrafter"/>
</dbReference>
<keyword evidence="5" id="KW-0813">Transport</keyword>
<name>A0A8J7NX34_ATRSP</name>
<feature type="domain" description="Sec23/Sec24 beta-sandwich" evidence="12">
    <location>
        <begin position="650"/>
        <end position="734"/>
    </location>
</feature>
<evidence type="ECO:0000256" key="1">
    <source>
        <dbReference type="ARBA" id="ARBA00004299"/>
    </source>
</evidence>
<dbReference type="Pfam" id="PF04810">
    <property type="entry name" value="zf-Sec23_Sec24"/>
    <property type="match status" value="1"/>
</dbReference>
<comment type="similarity">
    <text evidence="4">Belongs to the SEC23/SEC24 family. SEC24 subfamily.</text>
</comment>
<evidence type="ECO:0000256" key="6">
    <source>
        <dbReference type="ARBA" id="ARBA00022927"/>
    </source>
</evidence>
<accession>A0A8J7NX34</accession>
<dbReference type="InterPro" id="IPR050550">
    <property type="entry name" value="SEC23_SEC24_subfamily"/>
</dbReference>
<evidence type="ECO:0000313" key="13">
    <source>
        <dbReference type="EMBL" id="MBN3321347.1"/>
    </source>
</evidence>